<dbReference type="PANTHER" id="PTHR43060:SF15">
    <property type="entry name" value="3-HYDROXYISOBUTYRATE DEHYDROGENASE-LIKE 1, MITOCHONDRIAL-RELATED"/>
    <property type="match status" value="1"/>
</dbReference>
<dbReference type="PROSITE" id="PS00895">
    <property type="entry name" value="3_HYDROXYISOBUT_DH"/>
    <property type="match status" value="1"/>
</dbReference>
<dbReference type="Gene3D" id="3.40.50.720">
    <property type="entry name" value="NAD(P)-binding Rossmann-like Domain"/>
    <property type="match status" value="1"/>
</dbReference>
<comment type="similarity">
    <text evidence="1">Belongs to the HIBADH-related family.</text>
</comment>
<dbReference type="GO" id="GO:0008679">
    <property type="term" value="F:2-hydroxy-3-oxopropionate reductase activity"/>
    <property type="evidence" value="ECO:0007669"/>
    <property type="project" value="UniProtKB-EC"/>
</dbReference>
<dbReference type="InterPro" id="IPR009875">
    <property type="entry name" value="PilZ_domain"/>
</dbReference>
<evidence type="ECO:0000313" key="5">
    <source>
        <dbReference type="EMBL" id="UQZ83925.1"/>
    </source>
</evidence>
<gene>
    <name evidence="5" type="primary">garR_2</name>
    <name evidence="5" type="ORF">SK3146_03132</name>
</gene>
<dbReference type="Pfam" id="PF14833">
    <property type="entry name" value="NAD_binding_11"/>
    <property type="match status" value="1"/>
</dbReference>
<dbReference type="InterPro" id="IPR006115">
    <property type="entry name" value="6PGDH_NADP-bd"/>
</dbReference>
<evidence type="ECO:0000313" key="6">
    <source>
        <dbReference type="Proteomes" id="UP001057134"/>
    </source>
</evidence>
<feature type="domain" description="6-phosphogluconate dehydrogenase NADP-binding" evidence="2">
    <location>
        <begin position="3"/>
        <end position="162"/>
    </location>
</feature>
<feature type="domain" description="3-hydroxyisobutyrate dehydrogenase-like NAD-binding" evidence="4">
    <location>
        <begin position="165"/>
        <end position="284"/>
    </location>
</feature>
<dbReference type="Pfam" id="PF03446">
    <property type="entry name" value="NAD_binding_2"/>
    <property type="match status" value="1"/>
</dbReference>
<keyword evidence="5" id="KW-0560">Oxidoreductase</keyword>
<evidence type="ECO:0000259" key="4">
    <source>
        <dbReference type="Pfam" id="PF14833"/>
    </source>
</evidence>
<evidence type="ECO:0000256" key="1">
    <source>
        <dbReference type="ARBA" id="ARBA00009080"/>
    </source>
</evidence>
<dbReference type="Pfam" id="PF07238">
    <property type="entry name" value="PilZ"/>
    <property type="match status" value="1"/>
</dbReference>
<dbReference type="InterPro" id="IPR013328">
    <property type="entry name" value="6PGD_dom2"/>
</dbReference>
<dbReference type="SUPFAM" id="SSF51735">
    <property type="entry name" value="NAD(P)-binding Rossmann-fold domains"/>
    <property type="match status" value="1"/>
</dbReference>
<dbReference type="InterPro" id="IPR029154">
    <property type="entry name" value="HIBADH-like_NADP-bd"/>
</dbReference>
<reference evidence="5" key="2">
    <citation type="journal article" date="2021" name="J Anim Sci Technol">
        <title>Complete genome sequence of Paenibacillus konkukensis sp. nov. SK3146 as a potential probiotic strain.</title>
        <authorList>
            <person name="Jung H.I."/>
            <person name="Park S."/>
            <person name="Niu K.M."/>
            <person name="Lee S.W."/>
            <person name="Kothari D."/>
            <person name="Yi K.J."/>
            <person name="Kim S.K."/>
        </authorList>
    </citation>
    <scope>NUCLEOTIDE SEQUENCE</scope>
    <source>
        <strain evidence="5">SK3146</strain>
    </source>
</reference>
<dbReference type="EC" id="1.1.1.60" evidence="5"/>
<dbReference type="EMBL" id="CP027059">
    <property type="protein sequence ID" value="UQZ83925.1"/>
    <property type="molecule type" value="Genomic_DNA"/>
</dbReference>
<dbReference type="PANTHER" id="PTHR43060">
    <property type="entry name" value="3-HYDROXYISOBUTYRATE DEHYDROGENASE-LIKE 1, MITOCHONDRIAL-RELATED"/>
    <property type="match status" value="1"/>
</dbReference>
<dbReference type="RefSeq" id="WP_349655209.1">
    <property type="nucleotide sequence ID" value="NZ_CP027059.1"/>
</dbReference>
<organism evidence="5 6">
    <name type="scientific">Paenibacillus konkukensis</name>
    <dbReference type="NCBI Taxonomy" id="2020716"/>
    <lineage>
        <taxon>Bacteria</taxon>
        <taxon>Bacillati</taxon>
        <taxon>Bacillota</taxon>
        <taxon>Bacilli</taxon>
        <taxon>Bacillales</taxon>
        <taxon>Paenibacillaceae</taxon>
        <taxon>Paenibacillus</taxon>
    </lineage>
</organism>
<dbReference type="Gene3D" id="1.10.1040.10">
    <property type="entry name" value="N-(1-d-carboxylethyl)-l-norvaline Dehydrogenase, domain 2"/>
    <property type="match status" value="1"/>
</dbReference>
<dbReference type="SUPFAM" id="SSF48179">
    <property type="entry name" value="6-phosphogluconate dehydrogenase C-terminal domain-like"/>
    <property type="match status" value="1"/>
</dbReference>
<accession>A0ABY4RP07</accession>
<dbReference type="InterPro" id="IPR036291">
    <property type="entry name" value="NAD(P)-bd_dom_sf"/>
</dbReference>
<feature type="domain" description="PilZ" evidence="3">
    <location>
        <begin position="301"/>
        <end position="408"/>
    </location>
</feature>
<dbReference type="SUPFAM" id="SSF141371">
    <property type="entry name" value="PilZ domain-like"/>
    <property type="match status" value="1"/>
</dbReference>
<dbReference type="InterPro" id="IPR008927">
    <property type="entry name" value="6-PGluconate_DH-like_C_sf"/>
</dbReference>
<keyword evidence="6" id="KW-1185">Reference proteome</keyword>
<reference evidence="5" key="1">
    <citation type="submission" date="2018-02" db="EMBL/GenBank/DDBJ databases">
        <authorList>
            <person name="Kim S.-K."/>
            <person name="Jung H.-I."/>
            <person name="Lee S.-W."/>
        </authorList>
    </citation>
    <scope>NUCLEOTIDE SEQUENCE</scope>
    <source>
        <strain evidence="5">SK3146</strain>
    </source>
</reference>
<name>A0ABY4RP07_9BACL</name>
<sequence>MKKVGFIGLGTMGKPMAANLLNQGYDVVLYNRSVEKAAELVKLGARTAATPMEAAEGADVVMTMLSNDAVVLEAVLGEYGVIHGLRAGKTVIDCSTVSPDTSKRIHHELLGRAVDFLDAPVTGSKPAAESGTLVFMVGGEQAALERERDIFEALGSKIVYMGPSGSGSYAKLANNTIVGINALGLIEGLSIAAKAGLDAEQFLQIVLAGSANSKQAELRGGQLINRDFSSQFSLQLMLKDLLLAGDVTNRLQMPSPMLKAAAGLFQMGLGKGLGEADLCAVAQCYEEWMHMPIGKSASVEERRRTARLQLRVPIHLSVHQWEQEGAFTGQTIPGTLYDLSGNGLQLISEFPLAEDMFVVIHFAQEAKLPPITGRVIRIESDNSGSFRYGCLLSGLAPYDRLQLENYIASHQQDQTG</sequence>
<evidence type="ECO:0000259" key="3">
    <source>
        <dbReference type="Pfam" id="PF07238"/>
    </source>
</evidence>
<dbReference type="InterPro" id="IPR002204">
    <property type="entry name" value="3-OH-isobutyrate_DH-rel_CS"/>
</dbReference>
<proteinExistence type="inferred from homology"/>
<protein>
    <submittedName>
        <fullName evidence="5">2-hydroxy-3-oxopropionate reductase</fullName>
        <ecNumber evidence="5">1.1.1.60</ecNumber>
    </submittedName>
</protein>
<evidence type="ECO:0000259" key="2">
    <source>
        <dbReference type="Pfam" id="PF03446"/>
    </source>
</evidence>
<dbReference type="Proteomes" id="UP001057134">
    <property type="component" value="Chromosome"/>
</dbReference>